<evidence type="ECO:0000256" key="4">
    <source>
        <dbReference type="ARBA" id="ARBA00022553"/>
    </source>
</evidence>
<evidence type="ECO:0000256" key="6">
    <source>
        <dbReference type="ARBA" id="ARBA00022801"/>
    </source>
</evidence>
<dbReference type="InterPro" id="IPR001952">
    <property type="entry name" value="Alkaline_phosphatase"/>
</dbReference>
<keyword evidence="5" id="KW-0479">Metal-binding</keyword>
<evidence type="ECO:0000313" key="13">
    <source>
        <dbReference type="Proteomes" id="UP000718564"/>
    </source>
</evidence>
<dbReference type="EMBL" id="QMEB01000013">
    <property type="protein sequence ID" value="NMG18487.1"/>
    <property type="molecule type" value="Genomic_DNA"/>
</dbReference>
<comment type="similarity">
    <text evidence="3 9">Belongs to the alkaline phosphatase family.</text>
</comment>
<dbReference type="InterPro" id="IPR018299">
    <property type="entry name" value="Alkaline_phosphatase_AS"/>
</dbReference>
<keyword evidence="4" id="KW-0597">Phosphoprotein</keyword>
<dbReference type="Pfam" id="PF00245">
    <property type="entry name" value="Alk_phosphatase"/>
    <property type="match status" value="1"/>
</dbReference>
<dbReference type="RefSeq" id="WP_169153777.1">
    <property type="nucleotide sequence ID" value="NZ_CAWPJE010000330.1"/>
</dbReference>
<organism evidence="12 13">
    <name type="scientific">Brasilonema bromeliae SPC951</name>
    <dbReference type="NCBI Taxonomy" id="385972"/>
    <lineage>
        <taxon>Bacteria</taxon>
        <taxon>Bacillati</taxon>
        <taxon>Cyanobacteriota</taxon>
        <taxon>Cyanophyceae</taxon>
        <taxon>Nostocales</taxon>
        <taxon>Scytonemataceae</taxon>
        <taxon>Brasilonema</taxon>
        <taxon>Bromeliae group (in: Brasilonema)</taxon>
    </lineage>
</organism>
<evidence type="ECO:0000256" key="9">
    <source>
        <dbReference type="RuleBase" id="RU003946"/>
    </source>
</evidence>
<comment type="cofactor">
    <cofactor evidence="1">
        <name>Mg(2+)</name>
        <dbReference type="ChEBI" id="CHEBI:18420"/>
    </cofactor>
</comment>
<dbReference type="PANTHER" id="PTHR11596:SF5">
    <property type="entry name" value="ALKALINE PHOSPHATASE"/>
    <property type="match status" value="1"/>
</dbReference>
<reference evidence="12 13" key="1">
    <citation type="submission" date="2018-06" db="EMBL/GenBank/DDBJ databases">
        <title>Comparative genomics of Brasilonema spp. strains.</title>
        <authorList>
            <person name="Alvarenga D.O."/>
            <person name="Fiore M.F."/>
            <person name="Varani A.M."/>
        </authorList>
    </citation>
    <scope>NUCLEOTIDE SEQUENCE [LARGE SCALE GENOMIC DNA]</scope>
    <source>
        <strain evidence="12 13">SPC951</strain>
    </source>
</reference>
<sequence length="459" mass="48554">MFLLKKRRTVTLTATVAATVTAVGFAFASRADYLSLEQFIDNGRAKNVILFIGDGMGDSEITIARNYSVGAAGRLALDTLPLTGEYTTYALQESNPKLPDYVTDSAASGTAWATGSKTSNGRISTTASTDSDLKTILELAQERGFVTGNVSTAELTDATPAVLVSHVSNRNCQGPKDMTSCPQDKKSAGGPGSIAEQSVDHGVDVLLGGGKQRYDQIIDGGRFAGKTVIESAQAQGYQVVTDASGLQSAQPGTKLLGLFNSGNMSLEWAGKPAVVYPGNEPQRCREGLRPSNEPSLADMTSKAIELLESKQGGQRRFSQKTGFFLQVEGASIDKQDHAGNPCEQIGENVAFDQAIKVALDYAKTHRDTLVVVTADHGHTSQIIPNPTQTAHSPGKYSTLITADGAQMTVNYATNLSDQSQEHTGTQVRIAAQGPQASKVVGVIDQTDLFHILARAIGAE</sequence>
<feature type="signal peptide" evidence="11">
    <location>
        <begin position="1"/>
        <end position="28"/>
    </location>
</feature>
<keyword evidence="6" id="KW-0378">Hydrolase</keyword>
<evidence type="ECO:0000256" key="8">
    <source>
        <dbReference type="ARBA" id="ARBA00022842"/>
    </source>
</evidence>
<comment type="cofactor">
    <cofactor evidence="2">
        <name>Zn(2+)</name>
        <dbReference type="ChEBI" id="CHEBI:29105"/>
    </cofactor>
</comment>
<evidence type="ECO:0000256" key="2">
    <source>
        <dbReference type="ARBA" id="ARBA00001947"/>
    </source>
</evidence>
<feature type="region of interest" description="Disordered" evidence="10">
    <location>
        <begin position="174"/>
        <end position="196"/>
    </location>
</feature>
<name>A0ABX1P3M0_9CYAN</name>
<feature type="chain" id="PRO_5045696725" evidence="11">
    <location>
        <begin position="29"/>
        <end position="459"/>
    </location>
</feature>
<dbReference type="Proteomes" id="UP000718564">
    <property type="component" value="Unassembled WGS sequence"/>
</dbReference>
<dbReference type="CDD" id="cd16012">
    <property type="entry name" value="ALP"/>
    <property type="match status" value="1"/>
</dbReference>
<keyword evidence="7" id="KW-0862">Zinc</keyword>
<comment type="caution">
    <text evidence="12">The sequence shown here is derived from an EMBL/GenBank/DDBJ whole genome shotgun (WGS) entry which is preliminary data.</text>
</comment>
<evidence type="ECO:0000256" key="7">
    <source>
        <dbReference type="ARBA" id="ARBA00022833"/>
    </source>
</evidence>
<keyword evidence="11" id="KW-0732">Signal</keyword>
<evidence type="ECO:0000256" key="10">
    <source>
        <dbReference type="SAM" id="MobiDB-lite"/>
    </source>
</evidence>
<keyword evidence="8" id="KW-0460">Magnesium</keyword>
<evidence type="ECO:0000256" key="5">
    <source>
        <dbReference type="ARBA" id="ARBA00022723"/>
    </source>
</evidence>
<dbReference type="SUPFAM" id="SSF53649">
    <property type="entry name" value="Alkaline phosphatase-like"/>
    <property type="match status" value="1"/>
</dbReference>
<evidence type="ECO:0000313" key="12">
    <source>
        <dbReference type="EMBL" id="NMG18487.1"/>
    </source>
</evidence>
<dbReference type="PANTHER" id="PTHR11596">
    <property type="entry name" value="ALKALINE PHOSPHATASE"/>
    <property type="match status" value="1"/>
</dbReference>
<dbReference type="SMART" id="SM00098">
    <property type="entry name" value="alkPPc"/>
    <property type="match status" value="1"/>
</dbReference>
<evidence type="ECO:0000256" key="1">
    <source>
        <dbReference type="ARBA" id="ARBA00001946"/>
    </source>
</evidence>
<proteinExistence type="inferred from homology"/>
<gene>
    <name evidence="12" type="ORF">DP116_03105</name>
</gene>
<evidence type="ECO:0000256" key="3">
    <source>
        <dbReference type="ARBA" id="ARBA00005984"/>
    </source>
</evidence>
<dbReference type="Gene3D" id="3.40.720.10">
    <property type="entry name" value="Alkaline Phosphatase, subunit A"/>
    <property type="match status" value="1"/>
</dbReference>
<evidence type="ECO:0000256" key="11">
    <source>
        <dbReference type="SAM" id="SignalP"/>
    </source>
</evidence>
<protein>
    <submittedName>
        <fullName evidence="12">Alkaline phosphatase</fullName>
    </submittedName>
</protein>
<dbReference type="PROSITE" id="PS00123">
    <property type="entry name" value="ALKALINE_PHOSPHATASE"/>
    <property type="match status" value="1"/>
</dbReference>
<dbReference type="InterPro" id="IPR017850">
    <property type="entry name" value="Alkaline_phosphatase_core_sf"/>
</dbReference>
<keyword evidence="13" id="KW-1185">Reference proteome</keyword>
<dbReference type="PRINTS" id="PR00113">
    <property type="entry name" value="ALKPHPHTASE"/>
</dbReference>
<accession>A0ABX1P3M0</accession>